<evidence type="ECO:0000313" key="6">
    <source>
        <dbReference type="EMBL" id="NDY82103.1"/>
    </source>
</evidence>
<reference evidence="6" key="1">
    <citation type="submission" date="2020-02" db="EMBL/GenBank/DDBJ databases">
        <authorList>
            <person name="Chen W.-M."/>
        </authorList>
    </citation>
    <scope>NUCLEOTIDE SEQUENCE</scope>
    <source>
        <strain evidence="6">NBD-18</strain>
    </source>
</reference>
<dbReference type="EMBL" id="JAAGRN010000001">
    <property type="protein sequence ID" value="NDY82103.1"/>
    <property type="molecule type" value="Genomic_DNA"/>
</dbReference>
<evidence type="ECO:0000256" key="4">
    <source>
        <dbReference type="PROSITE-ProRule" id="PRU00433"/>
    </source>
</evidence>
<dbReference type="GO" id="GO:0046872">
    <property type="term" value="F:metal ion binding"/>
    <property type="evidence" value="ECO:0007669"/>
    <property type="project" value="UniProtKB-KW"/>
</dbReference>
<keyword evidence="2 4" id="KW-0479">Metal-binding</keyword>
<protein>
    <recommendedName>
        <fullName evidence="5">Cytochrome c domain-containing protein</fullName>
    </recommendedName>
</protein>
<sequence>MSALALAVPRSIAQTTYDVATLASACLNCHLATGSDATSASGSTLIAPISGRSKDALLAQLRAFKSDTPPAGTTIMNRIAKGYSDDELIALSEYFSKQRAAPSTPSKGGEK</sequence>
<organism evidence="6">
    <name type="scientific">Sheuella amnicola</name>
    <dbReference type="NCBI Taxonomy" id="2707330"/>
    <lineage>
        <taxon>Bacteria</taxon>
        <taxon>Pseudomonadati</taxon>
        <taxon>Pseudomonadota</taxon>
        <taxon>Betaproteobacteria</taxon>
        <taxon>Burkholderiales</taxon>
        <taxon>Alcaligenaceae</taxon>
        <taxon>Sheuella</taxon>
    </lineage>
</organism>
<keyword evidence="3 4" id="KW-0408">Iron</keyword>
<keyword evidence="1 4" id="KW-0349">Heme</keyword>
<feature type="domain" description="Cytochrome c" evidence="5">
    <location>
        <begin position="13"/>
        <end position="99"/>
    </location>
</feature>
<dbReference type="AlphaFoldDB" id="A0A6B2QVZ8"/>
<dbReference type="SUPFAM" id="SSF46626">
    <property type="entry name" value="Cytochrome c"/>
    <property type="match status" value="1"/>
</dbReference>
<proteinExistence type="predicted"/>
<dbReference type="PROSITE" id="PS51007">
    <property type="entry name" value="CYTC"/>
    <property type="match status" value="1"/>
</dbReference>
<name>A0A6B2QVZ8_9BURK</name>
<dbReference type="RefSeq" id="WP_163651375.1">
    <property type="nucleotide sequence ID" value="NZ_JAAGRN010000001.1"/>
</dbReference>
<dbReference type="GO" id="GO:0020037">
    <property type="term" value="F:heme binding"/>
    <property type="evidence" value="ECO:0007669"/>
    <property type="project" value="InterPro"/>
</dbReference>
<dbReference type="Gene3D" id="1.10.760.10">
    <property type="entry name" value="Cytochrome c-like domain"/>
    <property type="match status" value="1"/>
</dbReference>
<gene>
    <name evidence="6" type="ORF">G3I67_02555</name>
</gene>
<evidence type="ECO:0000256" key="1">
    <source>
        <dbReference type="ARBA" id="ARBA00022617"/>
    </source>
</evidence>
<dbReference type="GO" id="GO:0009055">
    <property type="term" value="F:electron transfer activity"/>
    <property type="evidence" value="ECO:0007669"/>
    <property type="project" value="InterPro"/>
</dbReference>
<comment type="caution">
    <text evidence="6">The sequence shown here is derived from an EMBL/GenBank/DDBJ whole genome shotgun (WGS) entry which is preliminary data.</text>
</comment>
<dbReference type="InterPro" id="IPR009056">
    <property type="entry name" value="Cyt_c-like_dom"/>
</dbReference>
<dbReference type="InterPro" id="IPR036909">
    <property type="entry name" value="Cyt_c-like_dom_sf"/>
</dbReference>
<evidence type="ECO:0000259" key="5">
    <source>
        <dbReference type="PROSITE" id="PS51007"/>
    </source>
</evidence>
<evidence type="ECO:0000256" key="2">
    <source>
        <dbReference type="ARBA" id="ARBA00022723"/>
    </source>
</evidence>
<accession>A0A6B2QVZ8</accession>
<evidence type="ECO:0000256" key="3">
    <source>
        <dbReference type="ARBA" id="ARBA00023004"/>
    </source>
</evidence>